<dbReference type="EMBL" id="AP017925">
    <property type="protein sequence ID" value="BAW19288.1"/>
    <property type="molecule type" value="Genomic_DNA"/>
</dbReference>
<reference evidence="1 2" key="1">
    <citation type="submission" date="2016-12" db="EMBL/GenBank/DDBJ databases">
        <title>Characterization of two jumbo phages RP12 and RP31 infecting the phytopathogen Ralstonia solanacearum.</title>
        <authorList>
            <person name="Kawasaki T."/>
            <person name="Yoshikawa G."/>
            <person name="Ogata H."/>
            <person name="Yamada T."/>
        </authorList>
    </citation>
    <scope>NUCLEOTIDE SEQUENCE [LARGE SCALE GENOMIC DNA]</scope>
    <source>
        <strain evidence="1 2">RP31</strain>
    </source>
</reference>
<evidence type="ECO:0000313" key="1">
    <source>
        <dbReference type="EMBL" id="BAW19288.1"/>
    </source>
</evidence>
<dbReference type="Proteomes" id="UP000222950">
    <property type="component" value="Segment"/>
</dbReference>
<sequence>MSGYQVSEDFLLDHAYRNVWCTPEQDKQAIIQPAKITPPNGIWTYFTYQWRKIQMPISGTTARFHIYQIGQVHPAIIGLLDKPGVWISAKDAMMQECAIIDIYTSKGVMIPRSLCWYIVTGDNNMLVAVRKPSERPKVVDVDLESDPVFVRIYENAYFQSVRAQVPDGCIKVNSIRADNVNMLNDFQAEIAGLPTYGGTFFFVNGRRVDKIDLVSAQPGDYLEYVFDASVKREVVFKVRNLQEFESTLDGIHKYLLHYAGPNDMIDYQDDVDLYLGETWNTNRWHGVYLHKNDSRTMRMVTHRDYSVPVIRINGAQAANLFLAQADLELRLTVRHSGYQRPLVQENSRLFELYKLPDDRVLESMVGMDANVSVWKAAALEASAYTEIMRQPQGGVTRQMVQEAYGYNAMSKLLGDTPTKVTLFSGQKVIVIPPALRGCCTVYEYDSNGRLLFYAPNTVDDTYTCQSADAAFAEIIFGLGGTSLDVTDNAASGPIDYLFNYRFYTAPDNAGVKNGDWQDRTGDPVYLVQNNTYQWVVSAAPIHRVLSNKRHLAYSFQMAPIAGVFEFDITFYKDGTYQKLDMPLGELDIFFNGYSLIEGLDFVVKGSRVVVTTKKYFDTTLDQQLFTVRYKGFCNKDMTRTAAPDVGFVFQGVLSANSRFDIRDDKVLRIVCGGEVRLREDLKFAEDGVSVNITDALNGAPYAIRDIVVPMNNYLVGNPSVADMTYDFRDASIAIDGEISDYMSRFLPQQQVGAPNAITNRYTVYSPFLSRIIDDLQTGVLWDDKFYEQFGDDWLRTRLAAYNKYLSFDPIQFGVDDRYVVVHPHPYPTYVTLDMYRWRVLQRAAAIYAPNVDLPSTVQVQKF</sequence>
<accession>A0A1L7N1D5</accession>
<evidence type="ECO:0000313" key="2">
    <source>
        <dbReference type="Proteomes" id="UP000222950"/>
    </source>
</evidence>
<organism evidence="1 2">
    <name type="scientific">Ralstonia phage RP31</name>
    <dbReference type="NCBI Taxonomy" id="1923890"/>
    <lineage>
        <taxon>Viruses</taxon>
        <taxon>Duplodnaviria</taxon>
        <taxon>Heunggongvirae</taxon>
        <taxon>Uroviricota</taxon>
        <taxon>Caudoviricetes</taxon>
        <taxon>Chimalliviridae</taxon>
        <taxon>Ripduovirus</taxon>
        <taxon>Ripduovirus RP12</taxon>
    </lineage>
</organism>
<name>A0A1L7N1D5_9CAUD</name>
<proteinExistence type="predicted"/>
<dbReference type="InterPro" id="IPR055617">
    <property type="entry name" value="DUF7193"/>
</dbReference>
<dbReference type="Pfam" id="PF23823">
    <property type="entry name" value="DUF7193"/>
    <property type="match status" value="1"/>
</dbReference>
<protein>
    <submittedName>
        <fullName evidence="1">Putative virion structural protein</fullName>
    </submittedName>
</protein>